<comment type="caution">
    <text evidence="2">The sequence shown here is derived from an EMBL/GenBank/DDBJ whole genome shotgun (WGS) entry which is preliminary data.</text>
</comment>
<dbReference type="PANTHER" id="PTHR43312">
    <property type="entry name" value="D-THREO-ALDOSE 1-DEHYDROGENASE"/>
    <property type="match status" value="1"/>
</dbReference>
<dbReference type="Gene3D" id="3.20.20.100">
    <property type="entry name" value="NADP-dependent oxidoreductase domain"/>
    <property type="match status" value="1"/>
</dbReference>
<gene>
    <name evidence="2" type="ORF">RM780_09995</name>
</gene>
<dbReference type="Pfam" id="PF00248">
    <property type="entry name" value="Aldo_ket_red"/>
    <property type="match status" value="1"/>
</dbReference>
<protein>
    <submittedName>
        <fullName evidence="2">Aldo/keto reductase</fullName>
    </submittedName>
</protein>
<dbReference type="EMBL" id="JAVREN010000010">
    <property type="protein sequence ID" value="MDT0307294.1"/>
    <property type="molecule type" value="Genomic_DNA"/>
</dbReference>
<dbReference type="InterPro" id="IPR053135">
    <property type="entry name" value="AKR2_Oxidoreductase"/>
</dbReference>
<proteinExistence type="predicted"/>
<dbReference type="RefSeq" id="WP_311630237.1">
    <property type="nucleotide sequence ID" value="NZ_JAVREN010000010.1"/>
</dbReference>
<evidence type="ECO:0000259" key="1">
    <source>
        <dbReference type="Pfam" id="PF00248"/>
    </source>
</evidence>
<dbReference type="SUPFAM" id="SSF51430">
    <property type="entry name" value="NAD(P)-linked oxidoreductase"/>
    <property type="match status" value="1"/>
</dbReference>
<sequence length="369" mass="40358">MSGIPTGTLPHRTLTGGLSVHPIGVGCWAIGGPDTNLGLPMGWSTADDAASLRGLETAYRLGANLFDTADVYGHGHSERLLGRLVAAVPRDSLVLSSKVGYFAGTAAHPYLPSHMRRQLATTLENLNTDHLDIYFLHNANFGPDDRYLDGAIEQMRAFQREGLIRAVGMRGPHRFATERLRVPAGQRGDKHTRFRHLFGKVRPDYLAVRHNALTPPPPPGQQDIFAFAAQHNASVLINKPLAQGLLTGKYTPGNPPAFTPGDHRLRKRWFTPQTLATIHDGLAPLRDRFGPSTGDLARAALQYCLHHTDNAAVLVGFTTPEQVTQNLTATGTPLTPEDLAFLRTTALRLQQRLDATGEVFLDEKEPPHR</sequence>
<reference evidence="3" key="1">
    <citation type="submission" date="2023-07" db="EMBL/GenBank/DDBJ databases">
        <title>30 novel species of actinomycetes from the DSMZ collection.</title>
        <authorList>
            <person name="Nouioui I."/>
        </authorList>
    </citation>
    <scope>NUCLEOTIDE SEQUENCE [LARGE SCALE GENOMIC DNA]</scope>
    <source>
        <strain evidence="3">DSM 44917</strain>
    </source>
</reference>
<dbReference type="InterPro" id="IPR036812">
    <property type="entry name" value="NAD(P)_OxRdtase_dom_sf"/>
</dbReference>
<dbReference type="Proteomes" id="UP001183388">
    <property type="component" value="Unassembled WGS sequence"/>
</dbReference>
<evidence type="ECO:0000313" key="3">
    <source>
        <dbReference type="Proteomes" id="UP001183388"/>
    </source>
</evidence>
<keyword evidence="3" id="KW-1185">Reference proteome</keyword>
<dbReference type="InterPro" id="IPR023210">
    <property type="entry name" value="NADP_OxRdtase_dom"/>
</dbReference>
<dbReference type="PANTHER" id="PTHR43312:SF1">
    <property type="entry name" value="NADP-DEPENDENT OXIDOREDUCTASE DOMAIN-CONTAINING PROTEIN"/>
    <property type="match status" value="1"/>
</dbReference>
<feature type="domain" description="NADP-dependent oxidoreductase" evidence="1">
    <location>
        <begin position="22"/>
        <end position="340"/>
    </location>
</feature>
<name>A0ABU2L6V7_9ACTN</name>
<organism evidence="2 3">
    <name type="scientific">Streptomyces boetiae</name>
    <dbReference type="NCBI Taxonomy" id="3075541"/>
    <lineage>
        <taxon>Bacteria</taxon>
        <taxon>Bacillati</taxon>
        <taxon>Actinomycetota</taxon>
        <taxon>Actinomycetes</taxon>
        <taxon>Kitasatosporales</taxon>
        <taxon>Streptomycetaceae</taxon>
        <taxon>Streptomyces</taxon>
    </lineage>
</organism>
<evidence type="ECO:0000313" key="2">
    <source>
        <dbReference type="EMBL" id="MDT0307294.1"/>
    </source>
</evidence>
<accession>A0ABU2L6V7</accession>